<protein>
    <recommendedName>
        <fullName evidence="3">6-bladed beta-propeller protein</fullName>
    </recommendedName>
</protein>
<reference evidence="1 2" key="1">
    <citation type="submission" date="2018-03" db="EMBL/GenBank/DDBJ databases">
        <title>Genomic Encyclopedia of Archaeal and Bacterial Type Strains, Phase II (KMG-II): from individual species to whole genera.</title>
        <authorList>
            <person name="Goeker M."/>
        </authorList>
    </citation>
    <scope>NUCLEOTIDE SEQUENCE [LARGE SCALE GENOMIC DNA]</scope>
    <source>
        <strain evidence="1 2">DSM 28057</strain>
    </source>
</reference>
<organism evidence="1 2">
    <name type="scientific">Cecembia rubra</name>
    <dbReference type="NCBI Taxonomy" id="1485585"/>
    <lineage>
        <taxon>Bacteria</taxon>
        <taxon>Pseudomonadati</taxon>
        <taxon>Bacteroidota</taxon>
        <taxon>Cytophagia</taxon>
        <taxon>Cytophagales</taxon>
        <taxon>Cyclobacteriaceae</taxon>
        <taxon>Cecembia</taxon>
    </lineage>
</organism>
<sequence>MKKAYISILLLSMVSCKQGSHSPEFVTSLPSQIFELNNYEVLEFSDIPFIGTTDQWKIGEEGFTFLVGSSVYHYPQSDAEPFIIDSDIYMELMGCNPRNFSISGNKLFILCDGKGTVHEFSLEEKSYVASMDLKVDASRILVLHDRIFLYQTPNTLNQDSSLNHQIFTFPLSNQEERKKYFPYPASMTNSYQFNVLVNQTFAIIGNEIMFSRMLNDSLVKFDNGGNLIGIERLHVLSEKIDAKVGVELDEEKLYFPLYLTQSEKWRFYSLIKDFNLKTLIHHLPTGKKLMIDKVRLSNGIEFPFLGQVHRDYVYLLLTDEAFLEFNKKESYPEPFQKLQSYEIPFLFIRFPLDELAD</sequence>
<dbReference type="EMBL" id="PYGF01000004">
    <property type="protein sequence ID" value="PSL05080.1"/>
    <property type="molecule type" value="Genomic_DNA"/>
</dbReference>
<gene>
    <name evidence="1" type="ORF">CLV48_104255</name>
</gene>
<dbReference type="PROSITE" id="PS51257">
    <property type="entry name" value="PROKAR_LIPOPROTEIN"/>
    <property type="match status" value="1"/>
</dbReference>
<evidence type="ECO:0008006" key="3">
    <source>
        <dbReference type="Google" id="ProtNLM"/>
    </source>
</evidence>
<dbReference type="Proteomes" id="UP000240708">
    <property type="component" value="Unassembled WGS sequence"/>
</dbReference>
<name>A0A2P8E6I5_9BACT</name>
<keyword evidence="2" id="KW-1185">Reference proteome</keyword>
<accession>A0A2P8E6I5</accession>
<dbReference type="OrthoDB" id="824580at2"/>
<proteinExistence type="predicted"/>
<evidence type="ECO:0000313" key="2">
    <source>
        <dbReference type="Proteomes" id="UP000240708"/>
    </source>
</evidence>
<dbReference type="AlphaFoldDB" id="A0A2P8E6I5"/>
<dbReference type="RefSeq" id="WP_106567107.1">
    <property type="nucleotide sequence ID" value="NZ_PYGF01000004.1"/>
</dbReference>
<comment type="caution">
    <text evidence="1">The sequence shown here is derived from an EMBL/GenBank/DDBJ whole genome shotgun (WGS) entry which is preliminary data.</text>
</comment>
<evidence type="ECO:0000313" key="1">
    <source>
        <dbReference type="EMBL" id="PSL05080.1"/>
    </source>
</evidence>